<name>A0AC34F519_9BILA</name>
<dbReference type="WBParaSite" id="ES5_v2.g12191.t1">
    <property type="protein sequence ID" value="ES5_v2.g12191.t1"/>
    <property type="gene ID" value="ES5_v2.g12191"/>
</dbReference>
<evidence type="ECO:0000313" key="1">
    <source>
        <dbReference type="Proteomes" id="UP000887579"/>
    </source>
</evidence>
<organism evidence="1 2">
    <name type="scientific">Panagrolaimus sp. ES5</name>
    <dbReference type="NCBI Taxonomy" id="591445"/>
    <lineage>
        <taxon>Eukaryota</taxon>
        <taxon>Metazoa</taxon>
        <taxon>Ecdysozoa</taxon>
        <taxon>Nematoda</taxon>
        <taxon>Chromadorea</taxon>
        <taxon>Rhabditida</taxon>
        <taxon>Tylenchina</taxon>
        <taxon>Panagrolaimomorpha</taxon>
        <taxon>Panagrolaimoidea</taxon>
        <taxon>Panagrolaimidae</taxon>
        <taxon>Panagrolaimus</taxon>
    </lineage>
</organism>
<reference evidence="2" key="1">
    <citation type="submission" date="2022-11" db="UniProtKB">
        <authorList>
            <consortium name="WormBaseParasite"/>
        </authorList>
    </citation>
    <scope>IDENTIFICATION</scope>
</reference>
<dbReference type="Proteomes" id="UP000887579">
    <property type="component" value="Unplaced"/>
</dbReference>
<proteinExistence type="predicted"/>
<evidence type="ECO:0000313" key="2">
    <source>
        <dbReference type="WBParaSite" id="ES5_v2.g12191.t1"/>
    </source>
</evidence>
<protein>
    <submittedName>
        <fullName evidence="2">Carboxylic ester hydrolase</fullName>
    </submittedName>
</protein>
<sequence length="570" mass="64472">MMSLFKFVSFGLTFLGIGFVKSQVLVQTSQGQISGFHANYGSDKSQLWYGEADVFLGIPYVQAPIGNLRFAKPVPLTKFPTTPLNATNFGPACPQTYNLRGLSMSEDCLYLNVFTPNAASTYKYSVMVFIHGGAFTTGHTGDFPTPGIVRNLVSRDVVVVTIQYRLGLLGFFTTHSDDFPPNLGMLDQNEAIRWVQNEISNFGGDPYRITLFGQSAGSASVSAHIFSPTSQNMFQQAIMESGSILTSFEGSMGLQNLSESRAYQLCSFTQEQWKARQWNLLKDCIQTMDYEKFLGAENLNVHGWQIVQDNYFMPDVPRNLYKNRPNIPVIYGNNKDEWSLVDLQLLASGDNPITTYTRQYVEFVFQVYAYYLAEREADVQGILEGVYVPPGTADNDNVAWLKIINDMFSGISFTSFVGREIEWFVFNQNSQVYTYEFLFPTQVGRPTTIPGWEPIFHCSEMYLIFMPDFYWQPLYDNGTLSPDEFKVANYLGSTWTNFAKYGKPTLDDSWQPTTSIGITTQEYLQINVETQMAKGFRSTDQLLWNKALPAIIGQWPPELPDYNNGTVVEF</sequence>
<accession>A0AC34F519</accession>